<reference evidence="2 3" key="1">
    <citation type="journal article" date="2019" name="Int. J. Syst. Evol. Microbiol.">
        <title>The Global Catalogue of Microorganisms (GCM) 10K type strain sequencing project: providing services to taxonomists for standard genome sequencing and annotation.</title>
        <authorList>
            <consortium name="The Broad Institute Genomics Platform"/>
            <consortium name="The Broad Institute Genome Sequencing Center for Infectious Disease"/>
            <person name="Wu L."/>
            <person name="Ma J."/>
        </authorList>
    </citation>
    <scope>NUCLEOTIDE SEQUENCE [LARGE SCALE GENOMIC DNA]</scope>
    <source>
        <strain evidence="2 3">JCM 4524</strain>
    </source>
</reference>
<protein>
    <submittedName>
        <fullName evidence="2">Uncharacterized protein</fullName>
    </submittedName>
</protein>
<dbReference type="CDD" id="cd20739">
    <property type="entry name" value="PoNe_DUF637"/>
    <property type="match status" value="1"/>
</dbReference>
<feature type="compositionally biased region" description="Gly residues" evidence="1">
    <location>
        <begin position="491"/>
        <end position="511"/>
    </location>
</feature>
<accession>A0ABN3RPM7</accession>
<organism evidence="2 3">
    <name type="scientific">Streptomyces vastus</name>
    <dbReference type="NCBI Taxonomy" id="285451"/>
    <lineage>
        <taxon>Bacteria</taxon>
        <taxon>Bacillati</taxon>
        <taxon>Actinomycetota</taxon>
        <taxon>Actinomycetes</taxon>
        <taxon>Kitasatosporales</taxon>
        <taxon>Streptomycetaceae</taxon>
        <taxon>Streptomyces</taxon>
    </lineage>
</organism>
<feature type="compositionally biased region" description="Basic and acidic residues" evidence="1">
    <location>
        <begin position="542"/>
        <end position="571"/>
    </location>
</feature>
<dbReference type="EMBL" id="BAAASJ010000115">
    <property type="protein sequence ID" value="GAA2657732.1"/>
    <property type="molecule type" value="Genomic_DNA"/>
</dbReference>
<evidence type="ECO:0000313" key="3">
    <source>
        <dbReference type="Proteomes" id="UP001500151"/>
    </source>
</evidence>
<dbReference type="Proteomes" id="UP001500151">
    <property type="component" value="Unassembled WGS sequence"/>
</dbReference>
<sequence>MKMIDPAGIPQFTGDFEELDKAVSGLRSDAVGIRNGGGDVHSRFQMLGAYYTAPEADDLFASTQPVMDRADTFAADLETVADALDTFSIEARPLAKRLEQLKVEAIAFVDSVEGDDEWTYDGDKISRHQGLMNGVAEAESAFREAERRAATTISAIVGGPKFIEDDGSHKSTGKTVMYGYDAELLKQAKETPWGSPVSESYHAWEVHQHVKHFVWDGFVIDGGLHALQGLGHLFGIGGSAKDAWGNLGDVVSGIGQYTMTPYDWVMDHTIGPDEESATEQRQKKAAGEFAKSLVAWDQWGENPVQAAGTTTFNFLTLGAGPLGVVAKGSKPGAGAKAAGIGAKIGTYADPLSAGLTVGGKAISKLPTVAELTAQIRTGAGATADVQRVHSVIELDGGFKARVEDGEFIRVDAEGNRINETAPPEKSAAERTAPEEAPSQREPALVGAGPRVPEATAHAGENLPPQASHDTPAGGGGGDTPRGSREIPAGGAATGSGRGSSGSGSGPDGLGRTGDNAVGNAGRAGDEPPPPANQADEGAGNGGERELTAAERKQIEDELVRKANEDPAWREEHYDSIYRRKSVATVVDGVELPELALNAEGKLVAKHNLPSGPSEAKFGSKPLDTDTVPEGNLPELDKAAANRKASIELTNAAAAVKETPTAEATEALTKAQKAYAKQLGDLPNNSKIAEALGEKAAALHVVPHEFPTAELVQLPKTPTGANMFDQVYKLDDGYLIVEAKAPAGNLDWRHGRADPPNPAKPHLGDDGGAQGLRVKQGTRLYIRTLLGEMTKRGGRDAEIATKLRDALKEGKLQYVLVKAKDPDGSAYAGAVLEHLKIK</sequence>
<comment type="caution">
    <text evidence="2">The sequence shown here is derived from an EMBL/GenBank/DDBJ whole genome shotgun (WGS) entry which is preliminary data.</text>
</comment>
<gene>
    <name evidence="2" type="ORF">GCM10010307_72760</name>
</gene>
<keyword evidence="3" id="KW-1185">Reference proteome</keyword>
<dbReference type="InterPro" id="IPR049762">
    <property type="entry name" value="PoNe_dom"/>
</dbReference>
<evidence type="ECO:0000313" key="2">
    <source>
        <dbReference type="EMBL" id="GAA2657732.1"/>
    </source>
</evidence>
<proteinExistence type="predicted"/>
<feature type="region of interest" description="Disordered" evidence="1">
    <location>
        <begin position="746"/>
        <end position="769"/>
    </location>
</feature>
<name>A0ABN3RPM7_9ACTN</name>
<feature type="region of interest" description="Disordered" evidence="1">
    <location>
        <begin position="413"/>
        <end position="571"/>
    </location>
</feature>
<evidence type="ECO:0000256" key="1">
    <source>
        <dbReference type="SAM" id="MobiDB-lite"/>
    </source>
</evidence>